<evidence type="ECO:0000313" key="3">
    <source>
        <dbReference type="Proteomes" id="UP000267654"/>
    </source>
</evidence>
<organism evidence="2 3">
    <name type="scientific">Aerophobetes bacterium</name>
    <dbReference type="NCBI Taxonomy" id="2030807"/>
    <lineage>
        <taxon>Bacteria</taxon>
        <taxon>Candidatus Aerophobota</taxon>
    </lineage>
</organism>
<accession>A0A662DCQ4</accession>
<dbReference type="InterPro" id="IPR003018">
    <property type="entry name" value="GAF"/>
</dbReference>
<proteinExistence type="predicted"/>
<dbReference type="AlphaFoldDB" id="A0A662DCQ4"/>
<dbReference type="EMBL" id="QMQB01000199">
    <property type="protein sequence ID" value="RLE11949.1"/>
    <property type="molecule type" value="Genomic_DNA"/>
</dbReference>
<reference evidence="2 3" key="1">
    <citation type="submission" date="2018-06" db="EMBL/GenBank/DDBJ databases">
        <title>Extensive metabolic versatility and redundancy in microbially diverse, dynamic hydrothermal sediments.</title>
        <authorList>
            <person name="Dombrowski N."/>
            <person name="Teske A."/>
            <person name="Baker B.J."/>
        </authorList>
    </citation>
    <scope>NUCLEOTIDE SEQUENCE [LARGE SCALE GENOMIC DNA]</scope>
    <source>
        <strain evidence="2">B19_G9</strain>
    </source>
</reference>
<sequence length="127" mass="14554">MGEGITGWVAREKKVVAIAEQANKDPHFKFFHNLPEDKFEAFLSVPIIARGELIGVINLQHRKPYHHTSDEINLISTIAEYVGSAIENARLYEETRKKAMQLDVLSRVSKTIVSNRYLKEMLNNAFR</sequence>
<dbReference type="Proteomes" id="UP000267654">
    <property type="component" value="Unassembled WGS sequence"/>
</dbReference>
<evidence type="ECO:0000259" key="1">
    <source>
        <dbReference type="SMART" id="SM00065"/>
    </source>
</evidence>
<comment type="caution">
    <text evidence="2">The sequence shown here is derived from an EMBL/GenBank/DDBJ whole genome shotgun (WGS) entry which is preliminary data.</text>
</comment>
<evidence type="ECO:0000313" key="2">
    <source>
        <dbReference type="EMBL" id="RLE11949.1"/>
    </source>
</evidence>
<dbReference type="Pfam" id="PF01590">
    <property type="entry name" value="GAF"/>
    <property type="match status" value="1"/>
</dbReference>
<dbReference type="InterPro" id="IPR029016">
    <property type="entry name" value="GAF-like_dom_sf"/>
</dbReference>
<gene>
    <name evidence="2" type="ORF">DRI96_05355</name>
</gene>
<protein>
    <recommendedName>
        <fullName evidence="1">GAF domain-containing protein</fullName>
    </recommendedName>
</protein>
<dbReference type="SMART" id="SM00065">
    <property type="entry name" value="GAF"/>
    <property type="match status" value="1"/>
</dbReference>
<name>A0A662DCQ4_UNCAE</name>
<dbReference type="Gene3D" id="3.30.450.40">
    <property type="match status" value="1"/>
</dbReference>
<dbReference type="SUPFAM" id="SSF55781">
    <property type="entry name" value="GAF domain-like"/>
    <property type="match status" value="1"/>
</dbReference>
<feature type="domain" description="GAF" evidence="1">
    <location>
        <begin position="1"/>
        <end position="96"/>
    </location>
</feature>